<protein>
    <submittedName>
        <fullName evidence="2">Uncharacterized protein</fullName>
    </submittedName>
</protein>
<organism evidence="1 2">
    <name type="scientific">Parascaris equorum</name>
    <name type="common">Equine roundworm</name>
    <dbReference type="NCBI Taxonomy" id="6256"/>
    <lineage>
        <taxon>Eukaryota</taxon>
        <taxon>Metazoa</taxon>
        <taxon>Ecdysozoa</taxon>
        <taxon>Nematoda</taxon>
        <taxon>Chromadorea</taxon>
        <taxon>Rhabditida</taxon>
        <taxon>Spirurina</taxon>
        <taxon>Ascaridomorpha</taxon>
        <taxon>Ascaridoidea</taxon>
        <taxon>Ascarididae</taxon>
        <taxon>Parascaris</taxon>
    </lineage>
</organism>
<proteinExistence type="predicted"/>
<dbReference type="Proteomes" id="UP000887564">
    <property type="component" value="Unplaced"/>
</dbReference>
<dbReference type="WBParaSite" id="PEQ_0000816001-mRNA-1">
    <property type="protein sequence ID" value="PEQ_0000816001-mRNA-1"/>
    <property type="gene ID" value="PEQ_0000816001"/>
</dbReference>
<evidence type="ECO:0000313" key="1">
    <source>
        <dbReference type="Proteomes" id="UP000887564"/>
    </source>
</evidence>
<accession>A0A914S1G6</accession>
<reference evidence="2" key="1">
    <citation type="submission" date="2022-11" db="UniProtKB">
        <authorList>
            <consortium name="WormBaseParasite"/>
        </authorList>
    </citation>
    <scope>IDENTIFICATION</scope>
</reference>
<dbReference type="AlphaFoldDB" id="A0A914S1G6"/>
<name>A0A914S1G6_PAREQ</name>
<evidence type="ECO:0000313" key="2">
    <source>
        <dbReference type="WBParaSite" id="PEQ_0000816001-mRNA-1"/>
    </source>
</evidence>
<keyword evidence="1" id="KW-1185">Reference proteome</keyword>
<sequence length="61" mass="6958">MNTWSISCCGSVYLKIVCRSYWDLTCHRVFFATCRFRHIVASGKPPPDVCADVAEWVAGRF</sequence>